<evidence type="ECO:0000259" key="1">
    <source>
        <dbReference type="Pfam" id="PF13524"/>
    </source>
</evidence>
<organism evidence="2 3">
    <name type="scientific">Streptomyces wuyuanensis</name>
    <dbReference type="NCBI Taxonomy" id="1196353"/>
    <lineage>
        <taxon>Bacteria</taxon>
        <taxon>Bacillati</taxon>
        <taxon>Actinomycetota</taxon>
        <taxon>Actinomycetes</taxon>
        <taxon>Kitasatosporales</taxon>
        <taxon>Streptomycetaceae</taxon>
        <taxon>Streptomyces</taxon>
    </lineage>
</organism>
<name>A0A1G9N8T7_9ACTN</name>
<sequence length="359" mass="39606">MSAPVVLHLNNETELTRRSRFTGAFRRLQAEGHLSHVPAAPRAELLRGGHRAAVESLEATVVQSRPDVVFVQSPHGFPFSDEEIARLLRLAGSPPVVYQEGDAWGGNKRLPASSRSWLRAADAVFSVAGGTQLAMLRRIARKPVRYVPHTLPLDCFPEQDQPAPPGDAAVFDVVTIGNSVVRARILPRLPGAGERVRVVRGLGRLGCRLGVFGSGWHGPHARGPVPFERQIAVLRSARMSVGWDHYGRYPGYFSDRLPISGAAGRVHVGQGRPGMEWLPGPQDGLHLMRTPREAVDRVGDLLREEQHELDSAAERLRRWVRSRLTDLHSVQFMLGAFLPLPSPPADPWQRIAAQEEHRG</sequence>
<dbReference type="GeneID" id="96657092"/>
<evidence type="ECO:0000313" key="2">
    <source>
        <dbReference type="EMBL" id="SDL82803.1"/>
    </source>
</evidence>
<gene>
    <name evidence="2" type="ORF">SAMN05444921_101541</name>
</gene>
<dbReference type="Gene3D" id="3.40.50.2000">
    <property type="entry name" value="Glycogen Phosphorylase B"/>
    <property type="match status" value="1"/>
</dbReference>
<dbReference type="Proteomes" id="UP000199063">
    <property type="component" value="Unassembled WGS sequence"/>
</dbReference>
<dbReference type="AlphaFoldDB" id="A0A1G9N8T7"/>
<evidence type="ECO:0000313" key="3">
    <source>
        <dbReference type="Proteomes" id="UP000199063"/>
    </source>
</evidence>
<reference evidence="3" key="1">
    <citation type="submission" date="2016-10" db="EMBL/GenBank/DDBJ databases">
        <authorList>
            <person name="Varghese N."/>
            <person name="Submissions S."/>
        </authorList>
    </citation>
    <scope>NUCLEOTIDE SEQUENCE [LARGE SCALE GENOMIC DNA]</scope>
    <source>
        <strain evidence="3">CGMCC 4.7042</strain>
    </source>
</reference>
<protein>
    <recommendedName>
        <fullName evidence="1">Spore protein YkvP/CgeB glycosyl transferase-like domain-containing protein</fullName>
    </recommendedName>
</protein>
<dbReference type="EMBL" id="FNHI01000001">
    <property type="protein sequence ID" value="SDL82803.1"/>
    <property type="molecule type" value="Genomic_DNA"/>
</dbReference>
<proteinExistence type="predicted"/>
<keyword evidence="3" id="KW-1185">Reference proteome</keyword>
<dbReference type="STRING" id="1196353.SAMN05444921_101541"/>
<accession>A0A1G9N8T7</accession>
<dbReference type="InterPro" id="IPR055259">
    <property type="entry name" value="YkvP/CgeB_Glyco_trans-like"/>
</dbReference>
<feature type="domain" description="Spore protein YkvP/CgeB glycosyl transferase-like" evidence="1">
    <location>
        <begin position="198"/>
        <end position="333"/>
    </location>
</feature>
<dbReference type="RefSeq" id="WP_167745941.1">
    <property type="nucleotide sequence ID" value="NZ_FNHI01000001.1"/>
</dbReference>
<dbReference type="Pfam" id="PF13524">
    <property type="entry name" value="Glyco_trans_1_2"/>
    <property type="match status" value="1"/>
</dbReference>